<sequence>MHTTPEKAAQAIVLFENGHSQRIVARRLNMTRAAVRRVCKRYEETGSFHRRPGRGRKRCTIEHDDRFIVSKS</sequence>
<dbReference type="GO" id="GO:0005634">
    <property type="term" value="C:nucleus"/>
    <property type="evidence" value="ECO:0007669"/>
    <property type="project" value="UniProtKB-SubCell"/>
</dbReference>
<dbReference type="SUPFAM" id="SSF46689">
    <property type="entry name" value="Homeodomain-like"/>
    <property type="match status" value="1"/>
</dbReference>
<evidence type="ECO:0000256" key="1">
    <source>
        <dbReference type="ARBA" id="ARBA00004123"/>
    </source>
</evidence>
<dbReference type="Proteomes" id="UP000801492">
    <property type="component" value="Unassembled WGS sequence"/>
</dbReference>
<evidence type="ECO:0000313" key="3">
    <source>
        <dbReference type="Proteomes" id="UP000801492"/>
    </source>
</evidence>
<accession>A0A8K0DB51</accession>
<name>A0A8K0DB51_IGNLU</name>
<proteinExistence type="predicted"/>
<dbReference type="InterPro" id="IPR009057">
    <property type="entry name" value="Homeodomain-like_sf"/>
</dbReference>
<dbReference type="Pfam" id="PF13551">
    <property type="entry name" value="HTH_29"/>
    <property type="match status" value="1"/>
</dbReference>
<dbReference type="AlphaFoldDB" id="A0A8K0DB51"/>
<keyword evidence="3" id="KW-1185">Reference proteome</keyword>
<feature type="non-terminal residue" evidence="2">
    <location>
        <position position="72"/>
    </location>
</feature>
<dbReference type="Gene3D" id="1.10.10.10">
    <property type="entry name" value="Winged helix-like DNA-binding domain superfamily/Winged helix DNA-binding domain"/>
    <property type="match status" value="1"/>
</dbReference>
<dbReference type="EMBL" id="VTPC01002272">
    <property type="protein sequence ID" value="KAF2900317.1"/>
    <property type="molecule type" value="Genomic_DNA"/>
</dbReference>
<dbReference type="OrthoDB" id="6759524at2759"/>
<organism evidence="2 3">
    <name type="scientific">Ignelater luminosus</name>
    <name type="common">Cucubano</name>
    <name type="synonym">Pyrophorus luminosus</name>
    <dbReference type="NCBI Taxonomy" id="2038154"/>
    <lineage>
        <taxon>Eukaryota</taxon>
        <taxon>Metazoa</taxon>
        <taxon>Ecdysozoa</taxon>
        <taxon>Arthropoda</taxon>
        <taxon>Hexapoda</taxon>
        <taxon>Insecta</taxon>
        <taxon>Pterygota</taxon>
        <taxon>Neoptera</taxon>
        <taxon>Endopterygota</taxon>
        <taxon>Coleoptera</taxon>
        <taxon>Polyphaga</taxon>
        <taxon>Elateriformia</taxon>
        <taxon>Elateroidea</taxon>
        <taxon>Elateridae</taxon>
        <taxon>Agrypninae</taxon>
        <taxon>Pyrophorini</taxon>
        <taxon>Ignelater</taxon>
    </lineage>
</organism>
<comment type="subcellular location">
    <subcellularLocation>
        <location evidence="1">Nucleus</location>
    </subcellularLocation>
</comment>
<reference evidence="2" key="1">
    <citation type="submission" date="2019-08" db="EMBL/GenBank/DDBJ databases">
        <title>The genome of the North American firefly Photinus pyralis.</title>
        <authorList>
            <consortium name="Photinus pyralis genome working group"/>
            <person name="Fallon T.R."/>
            <person name="Sander Lower S.E."/>
            <person name="Weng J.-K."/>
        </authorList>
    </citation>
    <scope>NUCLEOTIDE SEQUENCE</scope>
    <source>
        <strain evidence="2">TRF0915ILg1</strain>
        <tissue evidence="2">Whole body</tissue>
    </source>
</reference>
<dbReference type="InterPro" id="IPR036388">
    <property type="entry name" value="WH-like_DNA-bd_sf"/>
</dbReference>
<comment type="caution">
    <text evidence="2">The sequence shown here is derived from an EMBL/GenBank/DDBJ whole genome shotgun (WGS) entry which is preliminary data.</text>
</comment>
<evidence type="ECO:0000313" key="2">
    <source>
        <dbReference type="EMBL" id="KAF2900317.1"/>
    </source>
</evidence>
<evidence type="ECO:0008006" key="4">
    <source>
        <dbReference type="Google" id="ProtNLM"/>
    </source>
</evidence>
<gene>
    <name evidence="2" type="ORF">ILUMI_05869</name>
</gene>
<protein>
    <recommendedName>
        <fullName evidence="4">Paired domain-containing protein</fullName>
    </recommendedName>
</protein>